<sequence length="1096" mass="126120">MSGVTPSPTHPWLPSSSVKMNDLYTVSKFRSEDTGMELIHARVDGPSLHCYWVVAHTLENDCGIPHMLQHMIWHGSKRYPYSGLFNHISNKCFSTGPKAWAEIDHSCYQITTAGKQGFCSLLPVVFDHIFNPLLQEATFLTEVFHMDGSGNDKGHCYEEVLQLERDPNEVANFNLLRSTFGFESNYYYNYAGTSSAIQSSDCTLASVREFHEKFYHATNCCLIVIGDIGKQDVLLALDPILGTLINDKKVRKGWTKPWLDQPLFTFSEPRMLRVEYPHPEWGHKYAGAVKVGILGPSSVEKLNRVVAMRLALEYLITGPVLKAFNNNMSALPSATSTRKSFASTRASKLSTERERLPLATHITVSEYELKQTVFSIEFHNVPKDLIPNLPIFLHRCIEGHLKKDTIPSGEDDPDDRFFSQFDDEDMGFDYKRMVQVVHHFYQNELAGMENFVEDKICQAVIPDWIYSREDSDLMFDRRINSAYTIHHFLSQPPEFWKMVIKTCFLEQSWATVGALPSKQLYDKLEEERLQKVEHRMKPENIKETKRAAQKYKAAKKFLERPHPPELLDKFRLPSMDSIGFIKILRQDNPEWAKDTLCNLYVDDINSNNVFITIIMDTSELTLDEKKYLVLFAEGILNSPYFDNSDKLHTAEDCEQELRKDVLKCETFFGLEWLGNLEDRTRFSCGSYPHLFCLRLKLDVEKTKEGFQWAQLLLWNTKWQADKLKNVAVRLMREVEFHLKKQGPVMTRAMLVDSLYLMNSTPKSVSLIRQKTFLRRIAEDLPKSIRKVTKMLESIRMTILRPENVTVHVAASIAKMEFHLTEAPHARDAVSQLFRKTFDYTGWHWGYDTKRLSNIADQNWMRSSDCIGKCSREQILRMENTTVGYLIQAAPGIRSWNDWEYPYLLIALQYFIQRDGGPLYMEIVETGLAKEIDIRVSPTEGVIYFEMRECTDLVQAYGKAFDIMLQHLSPANVGGDETYKWDLYLLRSAVSTMILRLTQEENTPTHVAMHSLLAYYKGKQLKDSRDLMGTISRASVEQVQATAKKYFQPLFLQPCTCAASAPSESAIQIIKDLMERCGKRLELIPPVEQSSLASYNQ</sequence>
<evidence type="ECO:0000313" key="3">
    <source>
        <dbReference type="Proteomes" id="UP001642540"/>
    </source>
</evidence>
<organism evidence="2 3">
    <name type="scientific">Orchesella dallaii</name>
    <dbReference type="NCBI Taxonomy" id="48710"/>
    <lineage>
        <taxon>Eukaryota</taxon>
        <taxon>Metazoa</taxon>
        <taxon>Ecdysozoa</taxon>
        <taxon>Arthropoda</taxon>
        <taxon>Hexapoda</taxon>
        <taxon>Collembola</taxon>
        <taxon>Entomobryomorpha</taxon>
        <taxon>Entomobryoidea</taxon>
        <taxon>Orchesellidae</taxon>
        <taxon>Orchesellinae</taxon>
        <taxon>Orchesella</taxon>
    </lineage>
</organism>
<gene>
    <name evidence="2" type="ORF">ODALV1_LOCUS30252</name>
</gene>
<dbReference type="EMBL" id="CAXLJM020000161">
    <property type="protein sequence ID" value="CAL8144639.1"/>
    <property type="molecule type" value="Genomic_DNA"/>
</dbReference>
<evidence type="ECO:0000259" key="1">
    <source>
        <dbReference type="Pfam" id="PF05193"/>
    </source>
</evidence>
<name>A0ABP1S6V7_9HEXA</name>
<dbReference type="SUPFAM" id="SSF63411">
    <property type="entry name" value="LuxS/MPP-like metallohydrolase"/>
    <property type="match status" value="4"/>
</dbReference>
<reference evidence="2 3" key="1">
    <citation type="submission" date="2024-08" db="EMBL/GenBank/DDBJ databases">
        <authorList>
            <person name="Cucini C."/>
            <person name="Frati F."/>
        </authorList>
    </citation>
    <scope>NUCLEOTIDE SEQUENCE [LARGE SCALE GENOMIC DNA]</scope>
</reference>
<proteinExistence type="predicted"/>
<dbReference type="Proteomes" id="UP001642540">
    <property type="component" value="Unassembled WGS sequence"/>
</dbReference>
<feature type="domain" description="Peptidase M16 C-terminal" evidence="1">
    <location>
        <begin position="202"/>
        <end position="256"/>
    </location>
</feature>
<dbReference type="InterPro" id="IPR011249">
    <property type="entry name" value="Metalloenz_LuxS/M16"/>
</dbReference>
<dbReference type="PANTHER" id="PTHR43016">
    <property type="entry name" value="PRESEQUENCE PROTEASE"/>
    <property type="match status" value="1"/>
</dbReference>
<dbReference type="Gene3D" id="3.30.830.10">
    <property type="entry name" value="Metalloenzyme, LuxS/M16 peptidase-like"/>
    <property type="match status" value="4"/>
</dbReference>
<comment type="caution">
    <text evidence="2">The sequence shown here is derived from an EMBL/GenBank/DDBJ whole genome shotgun (WGS) entry which is preliminary data.</text>
</comment>
<dbReference type="InterPro" id="IPR007863">
    <property type="entry name" value="Peptidase_M16_C"/>
</dbReference>
<accession>A0ABP1S6V7</accession>
<dbReference type="Pfam" id="PF05193">
    <property type="entry name" value="Peptidase_M16_C"/>
    <property type="match status" value="1"/>
</dbReference>
<protein>
    <recommendedName>
        <fullName evidence="1">Peptidase M16 C-terminal domain-containing protein</fullName>
    </recommendedName>
</protein>
<evidence type="ECO:0000313" key="2">
    <source>
        <dbReference type="EMBL" id="CAL8144639.1"/>
    </source>
</evidence>
<dbReference type="PANTHER" id="PTHR43016:SF16">
    <property type="entry name" value="METALLOPROTEASE, PUTATIVE (AFU_ORTHOLOGUE AFUA_4G07610)-RELATED"/>
    <property type="match status" value="1"/>
</dbReference>
<keyword evidence="3" id="KW-1185">Reference proteome</keyword>